<organism evidence="2 4">
    <name type="scientific">Rotaria magnacalcarata</name>
    <dbReference type="NCBI Taxonomy" id="392030"/>
    <lineage>
        <taxon>Eukaryota</taxon>
        <taxon>Metazoa</taxon>
        <taxon>Spiralia</taxon>
        <taxon>Gnathifera</taxon>
        <taxon>Rotifera</taxon>
        <taxon>Eurotatoria</taxon>
        <taxon>Bdelloidea</taxon>
        <taxon>Philodinida</taxon>
        <taxon>Philodinidae</taxon>
        <taxon>Rotaria</taxon>
    </lineage>
</organism>
<accession>A0A814ZTX5</accession>
<feature type="compositionally biased region" description="Polar residues" evidence="1">
    <location>
        <begin position="881"/>
        <end position="897"/>
    </location>
</feature>
<feature type="region of interest" description="Disordered" evidence="1">
    <location>
        <begin position="1"/>
        <end position="25"/>
    </location>
</feature>
<evidence type="ECO:0000313" key="2">
    <source>
        <dbReference type="EMBL" id="CAF1247541.1"/>
    </source>
</evidence>
<evidence type="ECO:0000313" key="3">
    <source>
        <dbReference type="EMBL" id="CAF1680121.1"/>
    </source>
</evidence>
<feature type="compositionally biased region" description="Polar residues" evidence="1">
    <location>
        <begin position="418"/>
        <end position="432"/>
    </location>
</feature>
<evidence type="ECO:0000313" key="4">
    <source>
        <dbReference type="Proteomes" id="UP000663855"/>
    </source>
</evidence>
<feature type="region of interest" description="Disordered" evidence="1">
    <location>
        <begin position="412"/>
        <end position="435"/>
    </location>
</feature>
<feature type="compositionally biased region" description="Polar residues" evidence="1">
    <location>
        <begin position="346"/>
        <end position="360"/>
    </location>
</feature>
<reference evidence="2" key="1">
    <citation type="submission" date="2021-02" db="EMBL/GenBank/DDBJ databases">
        <authorList>
            <person name="Nowell W R."/>
        </authorList>
    </citation>
    <scope>NUCLEOTIDE SEQUENCE</scope>
</reference>
<feature type="compositionally biased region" description="Polar residues" evidence="1">
    <location>
        <begin position="859"/>
        <end position="873"/>
    </location>
</feature>
<feature type="compositionally biased region" description="Polar residues" evidence="1">
    <location>
        <begin position="1"/>
        <end position="11"/>
    </location>
</feature>
<feature type="region of interest" description="Disordered" evidence="1">
    <location>
        <begin position="465"/>
        <end position="506"/>
    </location>
</feature>
<feature type="region of interest" description="Disordered" evidence="1">
    <location>
        <begin position="527"/>
        <end position="584"/>
    </location>
</feature>
<feature type="compositionally biased region" description="Polar residues" evidence="1">
    <location>
        <begin position="209"/>
        <end position="219"/>
    </location>
</feature>
<feature type="compositionally biased region" description="Polar residues" evidence="1">
    <location>
        <begin position="711"/>
        <end position="728"/>
    </location>
</feature>
<proteinExistence type="predicted"/>
<feature type="compositionally biased region" description="Polar residues" evidence="1">
    <location>
        <begin position="540"/>
        <end position="559"/>
    </location>
</feature>
<gene>
    <name evidence="2" type="ORF">CJN711_LOCUS14318</name>
    <name evidence="3" type="ORF">KQP761_LOCUS36342</name>
</gene>
<feature type="compositionally biased region" description="Low complexity" evidence="1">
    <location>
        <begin position="140"/>
        <end position="154"/>
    </location>
</feature>
<feature type="compositionally biased region" description="Low complexity" evidence="1">
    <location>
        <begin position="310"/>
        <end position="327"/>
    </location>
</feature>
<name>A0A814ZTX5_9BILA</name>
<feature type="compositionally biased region" description="Low complexity" evidence="1">
    <location>
        <begin position="468"/>
        <end position="488"/>
    </location>
</feature>
<feature type="compositionally biased region" description="Polar residues" evidence="1">
    <location>
        <begin position="904"/>
        <end position="914"/>
    </location>
</feature>
<feature type="region of interest" description="Disordered" evidence="1">
    <location>
        <begin position="304"/>
        <end position="377"/>
    </location>
</feature>
<feature type="region of interest" description="Disordered" evidence="1">
    <location>
        <begin position="137"/>
        <end position="161"/>
    </location>
</feature>
<feature type="region of interest" description="Disordered" evidence="1">
    <location>
        <begin position="708"/>
        <end position="820"/>
    </location>
</feature>
<dbReference type="Proteomes" id="UP000663834">
    <property type="component" value="Unassembled WGS sequence"/>
</dbReference>
<feature type="compositionally biased region" description="Low complexity" evidence="1">
    <location>
        <begin position="220"/>
        <end position="237"/>
    </location>
</feature>
<comment type="caution">
    <text evidence="2">The sequence shown here is derived from an EMBL/GenBank/DDBJ whole genome shotgun (WGS) entry which is preliminary data.</text>
</comment>
<dbReference type="EMBL" id="CAJNOW010020564">
    <property type="protein sequence ID" value="CAF1680121.1"/>
    <property type="molecule type" value="Genomic_DNA"/>
</dbReference>
<feature type="region of interest" description="Disordered" evidence="1">
    <location>
        <begin position="180"/>
        <end position="261"/>
    </location>
</feature>
<sequence>MSNLSLQSAVNHSDDNDEQINSTSNKLSTLNSRITSPLIIKRQQKNETEIANNQAYDEIHDLQPKHSLSKKINNDNSYMKNTTRHCQSHQINSRELMQGNYYDQNRFNAECNSSSNQQSEPILININVEDYKKTFAPVSTNKNSNNKNRTRSPPFGDTSESIQHGIAQSAGILLELNKNSDHHHHHHQSKSTMKTSTKSHEQAAINYFPNDNENTNKQRSLSPSSSDCSTSDTSTSNKSHEENTKTNIPYEKLVNDDDNNEDERVIEQTKKPLTESTILLNKNHSQTYGTQSTTNIHYERSKYLSNNGYNSHGSSVTTKSSSDNSGSIRTNSGTDNDEESDEEHYNNSTLSNNPLSMSSSRNKDTSMKSLNKTNDIQYPYSNEQNHYLLKQMNMNQISNTDKPHLQVPRMKQTHNDDLNGNVNKLNPTTDHNTILFPYKSSSQLSSNSQTNTSSSSHQNRNLIERNEQQQQHSNSSRTNNTRQNQTRAAAKKRKQSQQQDIIRTELIPGHRGDLDVDELVMFIDGDSSKQRKNSIPLRPTDTNKPGLSSKINDPNSNKTLSRKQSRKSISSLHETISSTNNNENKASAYSTTIDQNSQSISFIKEDNQTKIHSISDITNQSLKDKNISTDTNNEFHLNTIDVNSTKIINDPSASLPNSFEQTRTTSLNTDDIDLYSLSSSIANTLNSEIISEPFVTVKNRRRLIKERRQDNNVSTRATLFFPSSTSSKTNEKRRIPSSMNNGFARPIAGNNLSNNKPNISPIKKEEVNNQIPSKPVRNVPLPSEEPSSSSPNVNSTTEKSQQLSSRSSSSSLSSLLKRQSKQPPVIFLNKSIDIELNDVSFGFEIDSATLNKSSDEDNNNQATTTEVDVNATNTSTSSSSDQPNQLNDTLNDSLTQKSNRKFQQRNNRSPQFYSGSDIRPHQQRTYPAQPMSQTSYIDPLLLLQYNQRLANYSQHVAYMNLLRAQYMQSQSQYVYLPTTYATTPTANEADSDDTTNQTSSDQAQEPLLVYATPTGSFYYPPSTVKKSPIDLEQQQQSAAPIPAVYTTPPMYPSPYFYPSHAPHLIPSHPAYFQPIPASSSSSLLIDTKPEQNTTDIDDDDYKNSTNLHPQIRQQSSSDIMSNALQLVYSQQRRNAQTDRFNLDDLTAYLAMKWTDTVDHYEQGDNRILLVNDQV</sequence>
<dbReference type="OrthoDB" id="10045585at2759"/>
<feature type="compositionally biased region" description="Low complexity" evidence="1">
    <location>
        <begin position="778"/>
        <end position="817"/>
    </location>
</feature>
<dbReference type="AlphaFoldDB" id="A0A814ZTX5"/>
<feature type="region of interest" description="Disordered" evidence="1">
    <location>
        <begin position="850"/>
        <end position="929"/>
    </location>
</feature>
<dbReference type="EMBL" id="CAJNOV010006423">
    <property type="protein sequence ID" value="CAF1247541.1"/>
    <property type="molecule type" value="Genomic_DNA"/>
</dbReference>
<protein>
    <submittedName>
        <fullName evidence="2">Uncharacterized protein</fullName>
    </submittedName>
</protein>
<dbReference type="Proteomes" id="UP000663855">
    <property type="component" value="Unassembled WGS sequence"/>
</dbReference>
<evidence type="ECO:0000256" key="1">
    <source>
        <dbReference type="SAM" id="MobiDB-lite"/>
    </source>
</evidence>
<feature type="compositionally biased region" description="Polar residues" evidence="1">
    <location>
        <begin position="367"/>
        <end position="377"/>
    </location>
</feature>
<feature type="compositionally biased region" description="Polar residues" evidence="1">
    <location>
        <begin position="567"/>
        <end position="584"/>
    </location>
</feature>